<keyword evidence="3" id="KW-0732">Signal</keyword>
<dbReference type="InterPro" id="IPR008265">
    <property type="entry name" value="Lipase_GDSL_AS"/>
</dbReference>
<evidence type="ECO:0000313" key="5">
    <source>
        <dbReference type="Proteomes" id="UP001605036"/>
    </source>
</evidence>
<dbReference type="InterPro" id="IPR035669">
    <property type="entry name" value="SGNH_plant_lipase-like"/>
</dbReference>
<dbReference type="InterPro" id="IPR001087">
    <property type="entry name" value="GDSL"/>
</dbReference>
<keyword evidence="5" id="KW-1185">Reference proteome</keyword>
<dbReference type="PROSITE" id="PS01098">
    <property type="entry name" value="LIPASE_GDSL_SER"/>
    <property type="match status" value="1"/>
</dbReference>
<evidence type="ECO:0000256" key="1">
    <source>
        <dbReference type="ARBA" id="ARBA00008668"/>
    </source>
</evidence>
<reference evidence="4 5" key="1">
    <citation type="submission" date="2024-09" db="EMBL/GenBank/DDBJ databases">
        <title>Chromosome-scale assembly of Riccia fluitans.</title>
        <authorList>
            <person name="Paukszto L."/>
            <person name="Sawicki J."/>
            <person name="Karawczyk K."/>
            <person name="Piernik-Szablinska J."/>
            <person name="Szczecinska M."/>
            <person name="Mazdziarz M."/>
        </authorList>
    </citation>
    <scope>NUCLEOTIDE SEQUENCE [LARGE SCALE GENOMIC DNA]</scope>
    <source>
        <strain evidence="4">Rf_01</strain>
        <tissue evidence="4">Aerial parts of the thallus</tissue>
    </source>
</reference>
<protein>
    <recommendedName>
        <fullName evidence="6">GDSL esterase/lipase</fullName>
    </recommendedName>
</protein>
<organism evidence="4 5">
    <name type="scientific">Riccia fluitans</name>
    <dbReference type="NCBI Taxonomy" id="41844"/>
    <lineage>
        <taxon>Eukaryota</taxon>
        <taxon>Viridiplantae</taxon>
        <taxon>Streptophyta</taxon>
        <taxon>Embryophyta</taxon>
        <taxon>Marchantiophyta</taxon>
        <taxon>Marchantiopsida</taxon>
        <taxon>Marchantiidae</taxon>
        <taxon>Marchantiales</taxon>
        <taxon>Ricciaceae</taxon>
        <taxon>Riccia</taxon>
    </lineage>
</organism>
<dbReference type="EMBL" id="JBHFFA010000003">
    <property type="protein sequence ID" value="KAL2633594.1"/>
    <property type="molecule type" value="Genomic_DNA"/>
</dbReference>
<feature type="chain" id="PRO_5044873549" description="GDSL esterase/lipase" evidence="3">
    <location>
        <begin position="28"/>
        <end position="381"/>
    </location>
</feature>
<feature type="signal peptide" evidence="3">
    <location>
        <begin position="1"/>
        <end position="27"/>
    </location>
</feature>
<sequence length="381" mass="42133">MKATKRMAVDLTVRALVFLIVAIPVVGRENTNFDETLLQERWNKNVQAMFVFGDSVLDAGTNNYFASLLKANMKPYGEAYFGKPTGRFTNGRTYADFFAERLGLNSPEPYLKRERTWHILKGVNYASGGSGVLETTNEEKKVISFPHQILQFNQTRISITQTLGSDKAAQLLFSQSLFLISIGGNDLIRYLSPTSPPFDIFLKNLTTEIEKSVGQLYEAGGRKFMFLSLGPVGCIPAVLVNVGSTDGTCYEPANALAKAYNTLLEQMVLQRFPKIFPDIKAIVGKPYETLAGLVANGKESGFTGGLNACCGYGLYNAQVQCGLPPSLITNPPYNVCEDVHTYLFWDHFHPTERVYAIVAKMFWNGGLDIVAPMNLKTLAKL</sequence>
<dbReference type="AlphaFoldDB" id="A0ABD1YUX0"/>
<dbReference type="CDD" id="cd01837">
    <property type="entry name" value="SGNH_plant_lipase_like"/>
    <property type="match status" value="1"/>
</dbReference>
<evidence type="ECO:0008006" key="6">
    <source>
        <dbReference type="Google" id="ProtNLM"/>
    </source>
</evidence>
<dbReference type="SUPFAM" id="SSF52266">
    <property type="entry name" value="SGNH hydrolase"/>
    <property type="match status" value="1"/>
</dbReference>
<comment type="similarity">
    <text evidence="1">Belongs to the 'GDSL' lipolytic enzyme family.</text>
</comment>
<evidence type="ECO:0000256" key="3">
    <source>
        <dbReference type="SAM" id="SignalP"/>
    </source>
</evidence>
<dbReference type="Proteomes" id="UP001605036">
    <property type="component" value="Unassembled WGS sequence"/>
</dbReference>
<dbReference type="GO" id="GO:0016787">
    <property type="term" value="F:hydrolase activity"/>
    <property type="evidence" value="ECO:0007669"/>
    <property type="project" value="UniProtKB-KW"/>
</dbReference>
<dbReference type="PANTHER" id="PTHR45648">
    <property type="entry name" value="GDSL LIPASE/ACYLHYDROLASE FAMILY PROTEIN (AFU_ORTHOLOGUE AFUA_4G14700)"/>
    <property type="match status" value="1"/>
</dbReference>
<dbReference type="Gene3D" id="3.40.50.1110">
    <property type="entry name" value="SGNH hydrolase"/>
    <property type="match status" value="1"/>
</dbReference>
<dbReference type="Pfam" id="PF00657">
    <property type="entry name" value="Lipase_GDSL"/>
    <property type="match status" value="1"/>
</dbReference>
<dbReference type="PANTHER" id="PTHR45648:SF141">
    <property type="entry name" value="GDSL ESTERASE_LIPASE 6"/>
    <property type="match status" value="1"/>
</dbReference>
<name>A0ABD1YUX0_9MARC</name>
<evidence type="ECO:0000313" key="4">
    <source>
        <dbReference type="EMBL" id="KAL2633594.1"/>
    </source>
</evidence>
<accession>A0ABD1YUX0</accession>
<dbReference type="InterPro" id="IPR051058">
    <property type="entry name" value="GDSL_Est/Lipase"/>
</dbReference>
<keyword evidence="2" id="KW-0378">Hydrolase</keyword>
<proteinExistence type="inferred from homology"/>
<gene>
    <name evidence="4" type="ORF">R1flu_005073</name>
</gene>
<evidence type="ECO:0000256" key="2">
    <source>
        <dbReference type="ARBA" id="ARBA00022801"/>
    </source>
</evidence>
<dbReference type="InterPro" id="IPR036514">
    <property type="entry name" value="SGNH_hydro_sf"/>
</dbReference>
<comment type="caution">
    <text evidence="4">The sequence shown here is derived from an EMBL/GenBank/DDBJ whole genome shotgun (WGS) entry which is preliminary data.</text>
</comment>